<dbReference type="Gene3D" id="1.25.40.10">
    <property type="entry name" value="Tetratricopeptide repeat domain"/>
    <property type="match status" value="1"/>
</dbReference>
<evidence type="ECO:0000256" key="5">
    <source>
        <dbReference type="ARBA" id="ARBA00022803"/>
    </source>
</evidence>
<reference evidence="9" key="2">
    <citation type="submission" date="2019-06" db="EMBL/GenBank/DDBJ databases">
        <title>Genomics analysis of Aphanomyces spp. identifies a new class of oomycete effector associated with host adaptation.</title>
        <authorList>
            <person name="Gaulin E."/>
        </authorList>
    </citation>
    <scope>NUCLEOTIDE SEQUENCE</scope>
    <source>
        <strain evidence="9">CBS 578.67</strain>
    </source>
</reference>
<dbReference type="SUPFAM" id="SSF48452">
    <property type="entry name" value="TPR-like"/>
    <property type="match status" value="1"/>
</dbReference>
<protein>
    <recommendedName>
        <fullName evidence="7">Regulator of microtubule dynamics protein 1</fullName>
    </recommendedName>
    <alternativeName>
        <fullName evidence="8">Protein FAM82B</fullName>
    </alternativeName>
</protein>
<dbReference type="EMBL" id="VJMH01005348">
    <property type="protein sequence ID" value="KAF0697013.1"/>
    <property type="molecule type" value="Genomic_DNA"/>
</dbReference>
<proteinExistence type="predicted"/>
<keyword evidence="6" id="KW-0206">Cytoskeleton</keyword>
<dbReference type="OrthoDB" id="69711at2759"/>
<keyword evidence="11" id="KW-1185">Reference proteome</keyword>
<keyword evidence="5" id="KW-0802">TPR repeat</keyword>
<dbReference type="EMBL" id="CAADRA010005369">
    <property type="protein sequence ID" value="VFT89140.1"/>
    <property type="molecule type" value="Genomic_DNA"/>
</dbReference>
<evidence type="ECO:0000313" key="11">
    <source>
        <dbReference type="Proteomes" id="UP000332933"/>
    </source>
</evidence>
<dbReference type="Proteomes" id="UP000332933">
    <property type="component" value="Unassembled WGS sequence"/>
</dbReference>
<evidence type="ECO:0000256" key="4">
    <source>
        <dbReference type="ARBA" id="ARBA00022737"/>
    </source>
</evidence>
<dbReference type="InterPro" id="IPR049039">
    <property type="entry name" value="RMD1-3_a_helical_rpt"/>
</dbReference>
<dbReference type="InterPro" id="IPR011990">
    <property type="entry name" value="TPR-like_helical_dom_sf"/>
</dbReference>
<evidence type="ECO:0000256" key="1">
    <source>
        <dbReference type="ARBA" id="ARBA00004245"/>
    </source>
</evidence>
<keyword evidence="3" id="KW-0963">Cytoplasm</keyword>
<dbReference type="PANTHER" id="PTHR16056">
    <property type="entry name" value="REGULATOR OF MICROTUBULE DYNAMICS PROTEIN"/>
    <property type="match status" value="1"/>
</dbReference>
<evidence type="ECO:0000256" key="7">
    <source>
        <dbReference type="ARBA" id="ARBA00039966"/>
    </source>
</evidence>
<keyword evidence="4" id="KW-0677">Repeat</keyword>
<comment type="subunit">
    <text evidence="2">Interacts with microtubules.</text>
</comment>
<dbReference type="Pfam" id="PF21033">
    <property type="entry name" value="RMD1-3"/>
    <property type="match status" value="1"/>
</dbReference>
<evidence type="ECO:0000256" key="2">
    <source>
        <dbReference type="ARBA" id="ARBA00011375"/>
    </source>
</evidence>
<accession>A0A485KV75</accession>
<organism evidence="10 11">
    <name type="scientific">Aphanomyces stellatus</name>
    <dbReference type="NCBI Taxonomy" id="120398"/>
    <lineage>
        <taxon>Eukaryota</taxon>
        <taxon>Sar</taxon>
        <taxon>Stramenopiles</taxon>
        <taxon>Oomycota</taxon>
        <taxon>Saprolegniomycetes</taxon>
        <taxon>Saprolegniales</taxon>
        <taxon>Verrucalvaceae</taxon>
        <taxon>Aphanomyces</taxon>
    </lineage>
</organism>
<dbReference type="PANTHER" id="PTHR16056:SF16">
    <property type="entry name" value="REGULATOR OF MICROTUBULE DYNAMICS PROTEIN 1"/>
    <property type="match status" value="1"/>
</dbReference>
<dbReference type="AlphaFoldDB" id="A0A485KV75"/>
<evidence type="ECO:0000256" key="6">
    <source>
        <dbReference type="ARBA" id="ARBA00023212"/>
    </source>
</evidence>
<sequence>MSRIDKTIADTDRFLAAPQNDTWRACVKLLFQTNSCQSSYIILDRDYSGVVHPRHPAILTRLAQVFIQGDKLPKLSRKKAGALAAVKFATEATELDPDNVITHRTLAMAWINLEKYVFPENLFATFRGMRAALERAIQLDADDATYHFHLGQCLLKVAKLSWLDFVVGNTLGGIELAPATYDDALECFEQVDALNASANRDNAYFIAETLVHLKRMDQAKAWLAKALNMPANVSDEKNKEFNDMAWALAKSFY</sequence>
<evidence type="ECO:0000256" key="3">
    <source>
        <dbReference type="ARBA" id="ARBA00022490"/>
    </source>
</evidence>
<gene>
    <name evidence="10" type="primary">Aste57867_12287</name>
    <name evidence="9" type="ORF">As57867_012242</name>
    <name evidence="10" type="ORF">ASTE57867_12287</name>
</gene>
<evidence type="ECO:0000256" key="8">
    <source>
        <dbReference type="ARBA" id="ARBA00041958"/>
    </source>
</evidence>
<reference evidence="10 11" key="1">
    <citation type="submission" date="2019-03" db="EMBL/GenBank/DDBJ databases">
        <authorList>
            <person name="Gaulin E."/>
            <person name="Dumas B."/>
        </authorList>
    </citation>
    <scope>NUCLEOTIDE SEQUENCE [LARGE SCALE GENOMIC DNA]</scope>
    <source>
        <strain evidence="10">CBS 568.67</strain>
    </source>
</reference>
<comment type="subcellular location">
    <subcellularLocation>
        <location evidence="1">Cytoplasm</location>
        <location evidence="1">Cytoskeleton</location>
    </subcellularLocation>
</comment>
<dbReference type="GO" id="GO:0008017">
    <property type="term" value="F:microtubule binding"/>
    <property type="evidence" value="ECO:0007669"/>
    <property type="project" value="TreeGrafter"/>
</dbReference>
<dbReference type="GO" id="GO:0005876">
    <property type="term" value="C:spindle microtubule"/>
    <property type="evidence" value="ECO:0007669"/>
    <property type="project" value="TreeGrafter"/>
</dbReference>
<evidence type="ECO:0000313" key="10">
    <source>
        <dbReference type="EMBL" id="VFT89140.1"/>
    </source>
</evidence>
<evidence type="ECO:0000313" key="9">
    <source>
        <dbReference type="EMBL" id="KAF0697013.1"/>
    </source>
</evidence>
<name>A0A485KV75_9STRA</name>
<dbReference type="GO" id="GO:0005737">
    <property type="term" value="C:cytoplasm"/>
    <property type="evidence" value="ECO:0007669"/>
    <property type="project" value="TreeGrafter"/>
</dbReference>
<dbReference type="GO" id="GO:0097431">
    <property type="term" value="C:mitotic spindle pole"/>
    <property type="evidence" value="ECO:0007669"/>
    <property type="project" value="TreeGrafter"/>
</dbReference>